<keyword evidence="6" id="KW-0067">ATP-binding</keyword>
<evidence type="ECO:0000256" key="4">
    <source>
        <dbReference type="ARBA" id="ARBA00022692"/>
    </source>
</evidence>
<dbReference type="Gene3D" id="3.40.50.300">
    <property type="entry name" value="P-loop containing nucleotide triphosphate hydrolases"/>
    <property type="match status" value="1"/>
</dbReference>
<dbReference type="AlphaFoldDB" id="A0A0P9DD36"/>
<evidence type="ECO:0000256" key="6">
    <source>
        <dbReference type="ARBA" id="ARBA00022840"/>
    </source>
</evidence>
<gene>
    <name evidence="11" type="ORF">SE17_26310</name>
</gene>
<proteinExistence type="predicted"/>
<organism evidence="11 12">
    <name type="scientific">Kouleothrix aurantiaca</name>
    <dbReference type="NCBI Taxonomy" id="186479"/>
    <lineage>
        <taxon>Bacteria</taxon>
        <taxon>Bacillati</taxon>
        <taxon>Chloroflexota</taxon>
        <taxon>Chloroflexia</taxon>
        <taxon>Chloroflexales</taxon>
        <taxon>Roseiflexineae</taxon>
        <taxon>Roseiflexaceae</taxon>
        <taxon>Kouleothrix</taxon>
    </lineage>
</organism>
<dbReference type="InterPro" id="IPR039421">
    <property type="entry name" value="Type_1_exporter"/>
</dbReference>
<evidence type="ECO:0000256" key="8">
    <source>
        <dbReference type="ARBA" id="ARBA00023136"/>
    </source>
</evidence>
<evidence type="ECO:0000256" key="1">
    <source>
        <dbReference type="ARBA" id="ARBA00004651"/>
    </source>
</evidence>
<dbReference type="SUPFAM" id="SSF52540">
    <property type="entry name" value="P-loop containing nucleoside triphosphate hydrolases"/>
    <property type="match status" value="1"/>
</dbReference>
<comment type="subcellular location">
    <subcellularLocation>
        <location evidence="1">Cell membrane</location>
        <topology evidence="1">Multi-pass membrane protein</topology>
    </subcellularLocation>
</comment>
<dbReference type="GO" id="GO:0005886">
    <property type="term" value="C:plasma membrane"/>
    <property type="evidence" value="ECO:0007669"/>
    <property type="project" value="UniProtKB-SubCell"/>
</dbReference>
<dbReference type="Gene3D" id="1.20.1560.10">
    <property type="entry name" value="ABC transporter type 1, transmembrane domain"/>
    <property type="match status" value="1"/>
</dbReference>
<protein>
    <submittedName>
        <fullName evidence="11">ABC transporter</fullName>
    </submittedName>
</protein>
<dbReference type="GO" id="GO:0015421">
    <property type="term" value="F:ABC-type oligopeptide transporter activity"/>
    <property type="evidence" value="ECO:0007669"/>
    <property type="project" value="TreeGrafter"/>
</dbReference>
<keyword evidence="7 9" id="KW-1133">Transmembrane helix</keyword>
<keyword evidence="3" id="KW-1003">Cell membrane</keyword>
<dbReference type="EMBL" id="LJCR01001331">
    <property type="protein sequence ID" value="KPV50547.1"/>
    <property type="molecule type" value="Genomic_DNA"/>
</dbReference>
<feature type="transmembrane region" description="Helical" evidence="9">
    <location>
        <begin position="147"/>
        <end position="167"/>
    </location>
</feature>
<keyword evidence="5" id="KW-0547">Nucleotide-binding</keyword>
<dbReference type="InterPro" id="IPR027417">
    <property type="entry name" value="P-loop_NTPase"/>
</dbReference>
<accession>A0A0P9DD36</accession>
<dbReference type="Pfam" id="PF00005">
    <property type="entry name" value="ABC_tran"/>
    <property type="match status" value="1"/>
</dbReference>
<keyword evidence="2" id="KW-0813">Transport</keyword>
<dbReference type="GO" id="GO:0016887">
    <property type="term" value="F:ATP hydrolysis activity"/>
    <property type="evidence" value="ECO:0007669"/>
    <property type="project" value="InterPro"/>
</dbReference>
<keyword evidence="8 9" id="KW-0472">Membrane</keyword>
<evidence type="ECO:0000256" key="2">
    <source>
        <dbReference type="ARBA" id="ARBA00022448"/>
    </source>
</evidence>
<evidence type="ECO:0000256" key="7">
    <source>
        <dbReference type="ARBA" id="ARBA00022989"/>
    </source>
</evidence>
<feature type="transmembrane region" description="Helical" evidence="9">
    <location>
        <begin position="173"/>
        <end position="190"/>
    </location>
</feature>
<dbReference type="Pfam" id="PF00664">
    <property type="entry name" value="ABC_membrane"/>
    <property type="match status" value="1"/>
</dbReference>
<feature type="transmembrane region" description="Helical" evidence="9">
    <location>
        <begin position="72"/>
        <end position="96"/>
    </location>
</feature>
<feature type="transmembrane region" description="Helical" evidence="9">
    <location>
        <begin position="31"/>
        <end position="52"/>
    </location>
</feature>
<feature type="transmembrane region" description="Helical" evidence="9">
    <location>
        <begin position="276"/>
        <end position="295"/>
    </location>
</feature>
<feature type="non-terminal residue" evidence="11">
    <location>
        <position position="438"/>
    </location>
</feature>
<dbReference type="CDD" id="cd18545">
    <property type="entry name" value="ABC_6TM_YknV_like"/>
    <property type="match status" value="1"/>
</dbReference>
<dbReference type="InterPro" id="IPR036640">
    <property type="entry name" value="ABC1_TM_sf"/>
</dbReference>
<dbReference type="SUPFAM" id="SSF90123">
    <property type="entry name" value="ABC transporter transmembrane region"/>
    <property type="match status" value="1"/>
</dbReference>
<dbReference type="FunFam" id="1.20.1560.10:FF:000011">
    <property type="entry name" value="Multidrug ABC transporter ATP-binding protein"/>
    <property type="match status" value="1"/>
</dbReference>
<evidence type="ECO:0000256" key="3">
    <source>
        <dbReference type="ARBA" id="ARBA00022475"/>
    </source>
</evidence>
<dbReference type="PROSITE" id="PS50929">
    <property type="entry name" value="ABC_TM1F"/>
    <property type="match status" value="1"/>
</dbReference>
<evidence type="ECO:0000313" key="12">
    <source>
        <dbReference type="Proteomes" id="UP000050509"/>
    </source>
</evidence>
<evidence type="ECO:0000256" key="9">
    <source>
        <dbReference type="SAM" id="Phobius"/>
    </source>
</evidence>
<name>A0A0P9DD36_9CHLR</name>
<keyword evidence="12" id="KW-1185">Reference proteome</keyword>
<feature type="domain" description="ABC transmembrane type-1" evidence="10">
    <location>
        <begin position="32"/>
        <end position="314"/>
    </location>
</feature>
<evidence type="ECO:0000259" key="10">
    <source>
        <dbReference type="PROSITE" id="PS50929"/>
    </source>
</evidence>
<dbReference type="PANTHER" id="PTHR43394:SF1">
    <property type="entry name" value="ATP-BINDING CASSETTE SUB-FAMILY B MEMBER 10, MITOCHONDRIAL"/>
    <property type="match status" value="1"/>
</dbReference>
<evidence type="ECO:0000256" key="5">
    <source>
        <dbReference type="ARBA" id="ARBA00022741"/>
    </source>
</evidence>
<dbReference type="PANTHER" id="PTHR43394">
    <property type="entry name" value="ATP-DEPENDENT PERMEASE MDL1, MITOCHONDRIAL"/>
    <property type="match status" value="1"/>
</dbReference>
<dbReference type="Proteomes" id="UP000050509">
    <property type="component" value="Unassembled WGS sequence"/>
</dbReference>
<reference evidence="11 12" key="1">
    <citation type="submission" date="2015-09" db="EMBL/GenBank/DDBJ databases">
        <title>Draft genome sequence of Kouleothrix aurantiaca JCM 19913.</title>
        <authorList>
            <person name="Hemp J."/>
        </authorList>
    </citation>
    <scope>NUCLEOTIDE SEQUENCE [LARGE SCALE GENOMIC DNA]</scope>
    <source>
        <strain evidence="11 12">COM-B</strain>
    </source>
</reference>
<sequence>MADALQDVDPSLRGVVLRRLLVYLRPFAKELVFVLGLVLVSAATQALGPYLIGRAIDGAIGAGDGPALDRTMLMLLVVYVAGAVASRAQFIAIGSIGQRTLAQMRTEIFSTVQRLSLRFFDRQPAGDLMSRLVNDTDVLNQLFSQGLVQILGSIFGLAGILIAMLALNWQLALASFIVIPAMLLATRLFARLSRRAFRRTRESLGDVSSEIQEEIAGVKIAQAFNRTGVNQQRFAQRNAANRDANVSATAITSAFTPTIDVLSAVATAIVAGYGGYLALGGSISVGVVIAFLTYVQQFFRPIQTIATFATTVQASLAAAERIFDLLDTPADLTDAPGARAMPPIAGQVVFDHVSFSYGARPGGEAATQALTLDDVSLVAEPGETIAIVGPTGAGKTTLVNMLGRFYDVDGGAVRIDGTDIREVTRASLRAQMGVVLQD</sequence>
<evidence type="ECO:0000313" key="11">
    <source>
        <dbReference type="EMBL" id="KPV50547.1"/>
    </source>
</evidence>
<dbReference type="InterPro" id="IPR003439">
    <property type="entry name" value="ABC_transporter-like_ATP-bd"/>
</dbReference>
<dbReference type="InterPro" id="IPR011527">
    <property type="entry name" value="ABC1_TM_dom"/>
</dbReference>
<comment type="caution">
    <text evidence="11">The sequence shown here is derived from an EMBL/GenBank/DDBJ whole genome shotgun (WGS) entry which is preliminary data.</text>
</comment>
<keyword evidence="4 9" id="KW-0812">Transmembrane</keyword>
<dbReference type="GO" id="GO:0005524">
    <property type="term" value="F:ATP binding"/>
    <property type="evidence" value="ECO:0007669"/>
    <property type="project" value="UniProtKB-KW"/>
</dbReference>